<keyword evidence="1" id="KW-0472">Membrane</keyword>
<feature type="transmembrane region" description="Helical" evidence="1">
    <location>
        <begin position="6"/>
        <end position="24"/>
    </location>
</feature>
<name>X1MRS4_9ZZZZ</name>
<keyword evidence="1" id="KW-0812">Transmembrane</keyword>
<dbReference type="EMBL" id="BARV01029811">
    <property type="protein sequence ID" value="GAI34362.1"/>
    <property type="molecule type" value="Genomic_DNA"/>
</dbReference>
<accession>X1MRS4</accession>
<comment type="caution">
    <text evidence="2">The sequence shown here is derived from an EMBL/GenBank/DDBJ whole genome shotgun (WGS) entry which is preliminary data.</text>
</comment>
<evidence type="ECO:0000256" key="1">
    <source>
        <dbReference type="SAM" id="Phobius"/>
    </source>
</evidence>
<evidence type="ECO:0000313" key="2">
    <source>
        <dbReference type="EMBL" id="GAI34362.1"/>
    </source>
</evidence>
<dbReference type="InterPro" id="IPR024419">
    <property type="entry name" value="YvrJ"/>
</dbReference>
<dbReference type="Pfam" id="PF12841">
    <property type="entry name" value="YvrJ"/>
    <property type="match status" value="1"/>
</dbReference>
<dbReference type="AlphaFoldDB" id="X1MRS4"/>
<sequence length="59" mass="6866">MYEQITAFIKDLGFPIFVAAYLLIHFRKSLKENTEAIMELTRLVRNLNNKNARKPAKKG</sequence>
<gene>
    <name evidence="2" type="ORF">S06H3_47461</name>
</gene>
<evidence type="ECO:0008006" key="3">
    <source>
        <dbReference type="Google" id="ProtNLM"/>
    </source>
</evidence>
<organism evidence="2">
    <name type="scientific">marine sediment metagenome</name>
    <dbReference type="NCBI Taxonomy" id="412755"/>
    <lineage>
        <taxon>unclassified sequences</taxon>
        <taxon>metagenomes</taxon>
        <taxon>ecological metagenomes</taxon>
    </lineage>
</organism>
<proteinExistence type="predicted"/>
<reference evidence="2" key="1">
    <citation type="journal article" date="2014" name="Front. Microbiol.">
        <title>High frequency of phylogenetically diverse reductive dehalogenase-homologous genes in deep subseafloor sedimentary metagenomes.</title>
        <authorList>
            <person name="Kawai M."/>
            <person name="Futagami T."/>
            <person name="Toyoda A."/>
            <person name="Takaki Y."/>
            <person name="Nishi S."/>
            <person name="Hori S."/>
            <person name="Arai W."/>
            <person name="Tsubouchi T."/>
            <person name="Morono Y."/>
            <person name="Uchiyama I."/>
            <person name="Ito T."/>
            <person name="Fujiyama A."/>
            <person name="Inagaki F."/>
            <person name="Takami H."/>
        </authorList>
    </citation>
    <scope>NUCLEOTIDE SEQUENCE</scope>
    <source>
        <strain evidence="2">Expedition CK06-06</strain>
    </source>
</reference>
<keyword evidence="1" id="KW-1133">Transmembrane helix</keyword>
<protein>
    <recommendedName>
        <fullName evidence="3">YvrJ family protein</fullName>
    </recommendedName>
</protein>